<dbReference type="GO" id="GO:0016020">
    <property type="term" value="C:membrane"/>
    <property type="evidence" value="ECO:0007669"/>
    <property type="project" value="InterPro"/>
</dbReference>
<dbReference type="Proteomes" id="UP000516013">
    <property type="component" value="Chromosome"/>
</dbReference>
<dbReference type="KEGG" id="ccur:IAR63_07765"/>
<dbReference type="SUPFAM" id="SSF103481">
    <property type="entry name" value="Multidrug resistance efflux transporter EmrE"/>
    <property type="match status" value="2"/>
</dbReference>
<keyword evidence="2" id="KW-1133">Transmembrane helix</keyword>
<dbReference type="RefSeq" id="WP_141303044.1">
    <property type="nucleotide sequence ID" value="NZ_CP060822.1"/>
</dbReference>
<dbReference type="EMBL" id="CP060822">
    <property type="protein sequence ID" value="QNP30867.1"/>
    <property type="molecule type" value="Genomic_DNA"/>
</dbReference>
<organism evidence="4 5">
    <name type="scientific">Cylindrospermopsis curvispora GIHE-G1</name>
    <dbReference type="NCBI Taxonomy" id="2666332"/>
    <lineage>
        <taxon>Bacteria</taxon>
        <taxon>Bacillati</taxon>
        <taxon>Cyanobacteriota</taxon>
        <taxon>Cyanophyceae</taxon>
        <taxon>Nostocales</taxon>
        <taxon>Aphanizomenonaceae</taxon>
        <taxon>Cylindrospermopsis</taxon>
    </lineage>
</organism>
<comment type="similarity">
    <text evidence="1">Belongs to the EamA transporter family.</text>
</comment>
<evidence type="ECO:0000313" key="5">
    <source>
        <dbReference type="Proteomes" id="UP000516013"/>
    </source>
</evidence>
<feature type="transmembrane region" description="Helical" evidence="2">
    <location>
        <begin position="177"/>
        <end position="195"/>
    </location>
</feature>
<feature type="transmembrane region" description="Helical" evidence="2">
    <location>
        <begin position="266"/>
        <end position="286"/>
    </location>
</feature>
<feature type="transmembrane region" description="Helical" evidence="2">
    <location>
        <begin position="124"/>
        <end position="141"/>
    </location>
</feature>
<name>A0A7H0F4A1_9CYAN</name>
<keyword evidence="5" id="KW-1185">Reference proteome</keyword>
<keyword evidence="2" id="KW-0472">Membrane</keyword>
<feature type="transmembrane region" description="Helical" evidence="2">
    <location>
        <begin position="93"/>
        <end position="112"/>
    </location>
</feature>
<evidence type="ECO:0000256" key="2">
    <source>
        <dbReference type="SAM" id="Phobius"/>
    </source>
</evidence>
<dbReference type="InterPro" id="IPR000620">
    <property type="entry name" value="EamA_dom"/>
</dbReference>
<keyword evidence="2" id="KW-0812">Transmembrane</keyword>
<evidence type="ECO:0000256" key="1">
    <source>
        <dbReference type="ARBA" id="ARBA00007362"/>
    </source>
</evidence>
<evidence type="ECO:0000259" key="3">
    <source>
        <dbReference type="Pfam" id="PF00892"/>
    </source>
</evidence>
<dbReference type="Pfam" id="PF00892">
    <property type="entry name" value="EamA"/>
    <property type="match status" value="2"/>
</dbReference>
<gene>
    <name evidence="4" type="ORF">IAR63_07765</name>
</gene>
<feature type="transmembrane region" description="Helical" evidence="2">
    <location>
        <begin position="148"/>
        <end position="165"/>
    </location>
</feature>
<dbReference type="InterPro" id="IPR037185">
    <property type="entry name" value="EmrE-like"/>
</dbReference>
<dbReference type="AlphaFoldDB" id="A0A7H0F4A1"/>
<feature type="transmembrane region" description="Helical" evidence="2">
    <location>
        <begin position="45"/>
        <end position="63"/>
    </location>
</feature>
<accession>A0A7H0F4A1</accession>
<feature type="transmembrane region" description="Helical" evidence="2">
    <location>
        <begin position="237"/>
        <end position="254"/>
    </location>
</feature>
<feature type="domain" description="EamA" evidence="3">
    <location>
        <begin position="178"/>
        <end position="308"/>
    </location>
</feature>
<dbReference type="PANTHER" id="PTHR22911:SF76">
    <property type="entry name" value="EAMA DOMAIN-CONTAINING PROTEIN"/>
    <property type="match status" value="1"/>
</dbReference>
<dbReference type="PANTHER" id="PTHR22911">
    <property type="entry name" value="ACYL-MALONYL CONDENSING ENZYME-RELATED"/>
    <property type="match status" value="1"/>
</dbReference>
<feature type="transmembrane region" description="Helical" evidence="2">
    <location>
        <begin position="292"/>
        <end position="309"/>
    </location>
</feature>
<sequence length="331" mass="37134">MIQLQEQQKKSPWLPIGSISLAVLTFAFTPILIRTCQEEIGPVSTIFNRYWIAAMILLLWNILKNPRQLLMKNQNLFSQMSQQKLCSICNKTVFLLLLSGFFLATTTVLWSWSLVHTGVANSALLHNLSVFFTGIVEWFFFKKYFNKHFIIGGLIAGGGIIILGLNDLKFEVGQIQGDLVSLFSSLAFCGFLMTVERVRIKVSSVTTMLWCYGLGIILTLPIALINGEQLFPLSWHGWYGPVVLGINAVVVNFLEIYSLQQLSASFVTLVFLIDPILTGILSWWIFGETLSWLNFVAFTVILFGLYLAISFDIGQLTISEHAVMANEISDA</sequence>
<protein>
    <submittedName>
        <fullName evidence="4">DMT family transporter</fullName>
    </submittedName>
</protein>
<feature type="domain" description="EamA" evidence="3">
    <location>
        <begin position="19"/>
        <end position="163"/>
    </location>
</feature>
<feature type="transmembrane region" description="Helical" evidence="2">
    <location>
        <begin position="207"/>
        <end position="225"/>
    </location>
</feature>
<proteinExistence type="inferred from homology"/>
<evidence type="ECO:0000313" key="4">
    <source>
        <dbReference type="EMBL" id="QNP30867.1"/>
    </source>
</evidence>
<reference evidence="4 5" key="1">
    <citation type="submission" date="2020-08" db="EMBL/GenBank/DDBJ databases">
        <title>Complete genome sequence of Raphidiopsis curvispora isolated from drinking water reservoir in South Korea.</title>
        <authorList>
            <person name="Jeong J."/>
        </authorList>
    </citation>
    <scope>NUCLEOTIDE SEQUENCE [LARGE SCALE GENOMIC DNA]</scope>
    <source>
        <strain evidence="4 5">GIHE-G1</strain>
    </source>
</reference>
<feature type="transmembrane region" description="Helical" evidence="2">
    <location>
        <begin position="12"/>
        <end position="33"/>
    </location>
</feature>